<sequence length="338" mass="38332">MFSRIQCAILATMIEFILFSSASIAGSNLDKIKDGPVLYDADRDSYGYFIRRHLIAIYYQNSKEKTDLKLRSDKDYCSGPLYECSGIMISGFEQDGDYWKKPYPQQQKISLSYWSEKTNTATFAGQEGDISAAYASSGYMLWPSNIVNEHYGANVFKPHYSCVFSADGGTEENWGNGCARSGPTCQELGIYTAQDYLNHYGNDPNISLSFCGWYLGEDEGDRKRYFGESIKLQINKGFGYDEVVAKGWDEYNPSKIPLMGFFYYDKYDNLDSISGLDLTQVQKQQLDYYKETGIFVPIIHPTSTWKEKGWSAVDFKYNSSEQSPGIPQHVKVIVKTSS</sequence>
<organism evidence="2 3">
    <name type="scientific">Ochrobactrum teleogrylli</name>
    <dbReference type="NCBI Taxonomy" id="2479765"/>
    <lineage>
        <taxon>Bacteria</taxon>
        <taxon>Pseudomonadati</taxon>
        <taxon>Pseudomonadota</taxon>
        <taxon>Alphaproteobacteria</taxon>
        <taxon>Hyphomicrobiales</taxon>
        <taxon>Brucellaceae</taxon>
        <taxon>Brucella/Ochrobactrum group</taxon>
        <taxon>Ochrobactrum</taxon>
    </lineage>
</organism>
<reference evidence="2 3" key="1">
    <citation type="submission" date="2024-03" db="EMBL/GenBank/DDBJ databases">
        <title>Reference genomes for the five species model microbial community.</title>
        <authorList>
            <person name="Padfield D."/>
        </authorList>
    </citation>
    <scope>NUCLEOTIDE SEQUENCE [LARGE SCALE GENOMIC DNA]</scope>
    <source>
        <strain evidence="2 3">AB1</strain>
    </source>
</reference>
<dbReference type="Proteomes" id="UP001362311">
    <property type="component" value="Unassembled WGS sequence"/>
</dbReference>
<dbReference type="RefSeq" id="WP_339440348.1">
    <property type="nucleotide sequence ID" value="NZ_JBBHKQ010000001.1"/>
</dbReference>
<dbReference type="AlphaFoldDB" id="A0ABD5JX48"/>
<feature type="signal peptide" evidence="1">
    <location>
        <begin position="1"/>
        <end position="25"/>
    </location>
</feature>
<evidence type="ECO:0000256" key="1">
    <source>
        <dbReference type="SAM" id="SignalP"/>
    </source>
</evidence>
<keyword evidence="1" id="KW-0732">Signal</keyword>
<dbReference type="EMBL" id="JBBHKQ010000001">
    <property type="protein sequence ID" value="MEJ5901285.1"/>
    <property type="molecule type" value="Genomic_DNA"/>
</dbReference>
<feature type="chain" id="PRO_5044805320" evidence="1">
    <location>
        <begin position="26"/>
        <end position="338"/>
    </location>
</feature>
<evidence type="ECO:0000313" key="2">
    <source>
        <dbReference type="EMBL" id="MEJ5901285.1"/>
    </source>
</evidence>
<protein>
    <submittedName>
        <fullName evidence="2">Uncharacterized protein</fullName>
    </submittedName>
</protein>
<gene>
    <name evidence="2" type="ORF">WIX40_14310</name>
</gene>
<evidence type="ECO:0000313" key="3">
    <source>
        <dbReference type="Proteomes" id="UP001362311"/>
    </source>
</evidence>
<name>A0ABD5JX48_9HYPH</name>
<comment type="caution">
    <text evidence="2">The sequence shown here is derived from an EMBL/GenBank/DDBJ whole genome shotgun (WGS) entry which is preliminary data.</text>
</comment>
<proteinExistence type="predicted"/>
<accession>A0ABD5JX48</accession>